<dbReference type="AlphaFoldDB" id="A0A1H8EY48"/>
<keyword evidence="10" id="KW-1185">Reference proteome</keyword>
<proteinExistence type="inferred from homology"/>
<evidence type="ECO:0000256" key="6">
    <source>
        <dbReference type="RuleBase" id="RU361277"/>
    </source>
</evidence>
<dbReference type="PROSITE" id="PS00059">
    <property type="entry name" value="ADH_ZINC"/>
    <property type="match status" value="1"/>
</dbReference>
<evidence type="ECO:0000313" key="9">
    <source>
        <dbReference type="EMBL" id="SEN24379.1"/>
    </source>
</evidence>
<evidence type="ECO:0000256" key="3">
    <source>
        <dbReference type="ARBA" id="ARBA00022723"/>
    </source>
</evidence>
<dbReference type="GO" id="GO:0016491">
    <property type="term" value="F:oxidoreductase activity"/>
    <property type="evidence" value="ECO:0007669"/>
    <property type="project" value="UniProtKB-KW"/>
</dbReference>
<dbReference type="Gene3D" id="3.90.180.10">
    <property type="entry name" value="Medium-chain alcohol dehydrogenases, catalytic domain"/>
    <property type="match status" value="1"/>
</dbReference>
<reference evidence="9 10" key="1">
    <citation type="submission" date="2016-10" db="EMBL/GenBank/DDBJ databases">
        <authorList>
            <person name="de Groot N.N."/>
        </authorList>
    </citation>
    <scope>NUCLEOTIDE SEQUENCE [LARGE SCALE GENOMIC DNA]</scope>
    <source>
        <strain evidence="9 10">DSM 8512</strain>
    </source>
</reference>
<dbReference type="PANTHER" id="PTHR43161:SF9">
    <property type="entry name" value="SORBITOL DEHYDROGENASE"/>
    <property type="match status" value="1"/>
</dbReference>
<dbReference type="OrthoDB" id="5295340at2"/>
<keyword evidence="4 6" id="KW-0862">Zinc</keyword>
<dbReference type="SUPFAM" id="SSF50129">
    <property type="entry name" value="GroES-like"/>
    <property type="match status" value="1"/>
</dbReference>
<dbReference type="Proteomes" id="UP000199054">
    <property type="component" value="Unassembled WGS sequence"/>
</dbReference>
<dbReference type="InterPro" id="IPR013154">
    <property type="entry name" value="ADH-like_N"/>
</dbReference>
<comment type="similarity">
    <text evidence="2 6">Belongs to the zinc-containing alcohol dehydrogenase family.</text>
</comment>
<dbReference type="InterPro" id="IPR011032">
    <property type="entry name" value="GroES-like_sf"/>
</dbReference>
<dbReference type="GO" id="GO:0008270">
    <property type="term" value="F:zinc ion binding"/>
    <property type="evidence" value="ECO:0007669"/>
    <property type="project" value="InterPro"/>
</dbReference>
<sequence length="352" mass="36982">MKTRVCRLHGQGDIRIEEIDVAAPGPGQVLIAMGAGGICGSDLHYFKDGGFGPIRVQEPIILGHEVAGTIRGLGSGVEGLAEGERVAINPSRPCNACTYCRQGLQQHCLTMRFFGSALRFPHEQGGFRDLMVVDAAQCVRLENPEVSLAEAACAEPLAVCLHALERAGTSAGNLAGKRVLVTGAGPIGALTVAALRHAGAEQIVVTDLEDYPLDIARRMGATETINIRTQPDLLAGYATGKGHFDVAFECSAAAPAIRAAIQATRPQGTVVAVGVAGEVAVPLNLIVGKEIAFIGTHRFTAEYAAAVRMIDRRAIDVRAIISATHDIGSALVAFDMAQDRCRAIKVQLSFAS</sequence>
<protein>
    <submittedName>
        <fullName evidence="9">L-idonate 5-dehydrogenase</fullName>
    </submittedName>
</protein>
<dbReference type="Pfam" id="PF08240">
    <property type="entry name" value="ADH_N"/>
    <property type="match status" value="1"/>
</dbReference>
<dbReference type="STRING" id="34002.SAMN04489859_100355"/>
<dbReference type="SUPFAM" id="SSF51735">
    <property type="entry name" value="NAD(P)-binding Rossmann-fold domains"/>
    <property type="match status" value="1"/>
</dbReference>
<accession>A0A1H8EY48</accession>
<name>A0A1H8EY48_9RHOB</name>
<keyword evidence="5" id="KW-0560">Oxidoreductase</keyword>
<dbReference type="Pfam" id="PF00107">
    <property type="entry name" value="ADH_zinc_N"/>
    <property type="match status" value="1"/>
</dbReference>
<gene>
    <name evidence="9" type="ORF">SAMN04489859_100355</name>
</gene>
<dbReference type="InterPro" id="IPR013149">
    <property type="entry name" value="ADH-like_C"/>
</dbReference>
<comment type="cofactor">
    <cofactor evidence="1 6">
        <name>Zn(2+)</name>
        <dbReference type="ChEBI" id="CHEBI:29105"/>
    </cofactor>
</comment>
<feature type="domain" description="Alcohol dehydrogenase-like C-terminal" evidence="7">
    <location>
        <begin position="186"/>
        <end position="311"/>
    </location>
</feature>
<dbReference type="InterPro" id="IPR036291">
    <property type="entry name" value="NAD(P)-bd_dom_sf"/>
</dbReference>
<evidence type="ECO:0000256" key="2">
    <source>
        <dbReference type="ARBA" id="ARBA00008072"/>
    </source>
</evidence>
<evidence type="ECO:0000256" key="5">
    <source>
        <dbReference type="ARBA" id="ARBA00023002"/>
    </source>
</evidence>
<evidence type="ECO:0000256" key="4">
    <source>
        <dbReference type="ARBA" id="ARBA00022833"/>
    </source>
</evidence>
<dbReference type="InterPro" id="IPR002328">
    <property type="entry name" value="ADH_Zn_CS"/>
</dbReference>
<evidence type="ECO:0000256" key="1">
    <source>
        <dbReference type="ARBA" id="ARBA00001947"/>
    </source>
</evidence>
<organism evidence="9 10">
    <name type="scientific">Paracoccus alcaliphilus</name>
    <dbReference type="NCBI Taxonomy" id="34002"/>
    <lineage>
        <taxon>Bacteria</taxon>
        <taxon>Pseudomonadati</taxon>
        <taxon>Pseudomonadota</taxon>
        <taxon>Alphaproteobacteria</taxon>
        <taxon>Rhodobacterales</taxon>
        <taxon>Paracoccaceae</taxon>
        <taxon>Paracoccus</taxon>
    </lineage>
</organism>
<evidence type="ECO:0000313" key="10">
    <source>
        <dbReference type="Proteomes" id="UP000199054"/>
    </source>
</evidence>
<dbReference type="PANTHER" id="PTHR43161">
    <property type="entry name" value="SORBITOL DEHYDROGENASE"/>
    <property type="match status" value="1"/>
</dbReference>
<keyword evidence="3 6" id="KW-0479">Metal-binding</keyword>
<evidence type="ECO:0000259" key="8">
    <source>
        <dbReference type="Pfam" id="PF08240"/>
    </source>
</evidence>
<evidence type="ECO:0000259" key="7">
    <source>
        <dbReference type="Pfam" id="PF00107"/>
    </source>
</evidence>
<feature type="domain" description="Alcohol dehydrogenase-like N-terminal" evidence="8">
    <location>
        <begin position="25"/>
        <end position="142"/>
    </location>
</feature>
<dbReference type="CDD" id="cd08232">
    <property type="entry name" value="idonate-5-DH"/>
    <property type="match status" value="1"/>
</dbReference>
<dbReference type="RefSeq" id="WP_090610461.1">
    <property type="nucleotide sequence ID" value="NZ_CP067125.1"/>
</dbReference>
<dbReference type="EMBL" id="FODE01000003">
    <property type="protein sequence ID" value="SEN24379.1"/>
    <property type="molecule type" value="Genomic_DNA"/>
</dbReference>
<dbReference type="Gene3D" id="3.40.50.720">
    <property type="entry name" value="NAD(P)-binding Rossmann-like Domain"/>
    <property type="match status" value="1"/>
</dbReference>